<keyword evidence="2" id="KW-1185">Reference proteome</keyword>
<dbReference type="Gene3D" id="1.20.120.160">
    <property type="entry name" value="HPT domain"/>
    <property type="match status" value="1"/>
</dbReference>
<comment type="caution">
    <text evidence="1">The sequence shown here is derived from an EMBL/GenBank/DDBJ whole genome shotgun (WGS) entry which is preliminary data.</text>
</comment>
<sequence>MLDWNRINELRGEVGDDEFQLILELFLDEVEGVIMRLSRRDVLQLETDLHFLKGCAWNLGFVDFGNLCDAGERKAAGGRGPGGRGRCRIAAGQLFRVETGADAPAGRGAASRQADAPCLSAGQIRNSASTGSRVMSR</sequence>
<reference evidence="1" key="1">
    <citation type="submission" date="2018-10" db="EMBL/GenBank/DDBJ databases">
        <title>Genomic Encyclopedia of Archaeal and Bacterial Type Strains, Phase II (KMG-II): from individual species to whole genera.</title>
        <authorList>
            <person name="Goeker M."/>
        </authorList>
    </citation>
    <scope>NUCLEOTIDE SEQUENCE [LARGE SCALE GENOMIC DNA]</scope>
    <source>
        <strain evidence="1">DSM 2944</strain>
    </source>
</reference>
<dbReference type="SUPFAM" id="SSF47226">
    <property type="entry name" value="Histidine-containing phosphotransfer domain, HPT domain"/>
    <property type="match status" value="1"/>
</dbReference>
<proteinExistence type="predicted"/>
<dbReference type="RefSeq" id="WP_322789439.1">
    <property type="nucleotide sequence ID" value="NZ_CP044426.1"/>
</dbReference>
<dbReference type="InterPro" id="IPR036641">
    <property type="entry name" value="HPT_dom_sf"/>
</dbReference>
<dbReference type="Proteomes" id="UP000273626">
    <property type="component" value="Unassembled WGS sequence"/>
</dbReference>
<evidence type="ECO:0000313" key="2">
    <source>
        <dbReference type="Proteomes" id="UP000273626"/>
    </source>
</evidence>
<protein>
    <submittedName>
        <fullName evidence="1">Hpt domain-containing protein</fullName>
    </submittedName>
</protein>
<dbReference type="EMBL" id="RBLI01000001">
    <property type="protein sequence ID" value="RKS52684.1"/>
    <property type="molecule type" value="Genomic_DNA"/>
</dbReference>
<dbReference type="GeneID" id="51371291"/>
<accession>A0ABX9SGH4</accession>
<organism evidence="1 2">
    <name type="scientific">Paracoccus pantotrophus</name>
    <name type="common">Thiosphaera pantotropha</name>
    <dbReference type="NCBI Taxonomy" id="82367"/>
    <lineage>
        <taxon>Bacteria</taxon>
        <taxon>Pseudomonadati</taxon>
        <taxon>Pseudomonadota</taxon>
        <taxon>Alphaproteobacteria</taxon>
        <taxon>Rhodobacterales</taxon>
        <taxon>Paracoccaceae</taxon>
        <taxon>Paracoccus</taxon>
    </lineage>
</organism>
<evidence type="ECO:0000313" key="1">
    <source>
        <dbReference type="EMBL" id="RKS52684.1"/>
    </source>
</evidence>
<name>A0ABX9SGH4_PARPN</name>
<gene>
    <name evidence="1" type="ORF">BDE18_2015</name>
</gene>